<dbReference type="NCBIfam" id="TIGR00089">
    <property type="entry name" value="MiaB/RimO family radical SAM methylthiotransferase"/>
    <property type="match status" value="1"/>
</dbReference>
<dbReference type="InterPro" id="IPR002792">
    <property type="entry name" value="TRAM_dom"/>
</dbReference>
<evidence type="ECO:0000313" key="17">
    <source>
        <dbReference type="EMBL" id="CDR34969.1"/>
    </source>
</evidence>
<reference evidence="17" key="2">
    <citation type="submission" date="2014-09" db="EMBL/GenBank/DDBJ databases">
        <title>Criblamydia sequanensis harbors a mega-plasmid encoding arsenite resistance.</title>
        <authorList>
            <person name="Bertelli C."/>
            <person name="Goesmann A."/>
            <person name="Greub G."/>
        </authorList>
    </citation>
    <scope>NUCLEOTIDE SEQUENCE [LARGE SCALE GENOMIC DNA]</scope>
    <source>
        <strain evidence="17">CRIB-18</strain>
    </source>
</reference>
<evidence type="ECO:0000256" key="5">
    <source>
        <dbReference type="ARBA" id="ARBA00022691"/>
    </source>
</evidence>
<dbReference type="GO" id="GO:0035597">
    <property type="term" value="F:tRNA-2-methylthio-N(6)-dimethylallyladenosine(37) synthase activity"/>
    <property type="evidence" value="ECO:0007669"/>
    <property type="project" value="UniProtKB-EC"/>
</dbReference>
<dbReference type="Pfam" id="PF04055">
    <property type="entry name" value="Radical_SAM"/>
    <property type="match status" value="1"/>
</dbReference>
<dbReference type="InterPro" id="IPR020612">
    <property type="entry name" value="Methylthiotransferase_CS"/>
</dbReference>
<feature type="binding site" evidence="13">
    <location>
        <position position="50"/>
    </location>
    <ligand>
        <name>[4Fe-4S] cluster</name>
        <dbReference type="ChEBI" id="CHEBI:49883"/>
        <label>1</label>
    </ligand>
</feature>
<sequence length="445" mass="51446">MNNPKTFFVKTYGCQMNELDTEVMAGMLKERGLEETASEDEADLLLFNTCSIRDLAERKALGKIGKLGKTLKKEAIIGVTGCMANAKKETLFKKLPRIDFVLGTNNIHELNNVIDEVLASRKKVFRLANKFEHEIDYLVARREDRHKAHISIIRGCDKFCTYCVVPYTRGPEVSRDPSHIIEEASRLVDQGYKEITLLGQNVNSYGKDCPEWNCLFHDLLYKLDAIKGLERVRFMTSHPIDITRELMEAVRDLPSLCEFIHFPLQAGSNRILKKMHRIYTKEQYFEKIRLFREICPDVVFGTDIIVGFPTETEEEFLETYEALKEIEYGVAFLFEYSPREGTPAMRWKDDIPEEVKSDRLQRLLKLQEGIYAKHRQLFLDKSVEILVENEAMKNDGLLKGRTRCWKNVVFEGPKELIGTLQTVRIHGFNHQTLRGTLEKNSLRVA</sequence>
<feature type="binding site" evidence="13">
    <location>
        <position position="156"/>
    </location>
    <ligand>
        <name>[4Fe-4S] cluster</name>
        <dbReference type="ChEBI" id="CHEBI:49883"/>
        <label>2</label>
        <note>4Fe-4S-S-AdoMet</note>
    </ligand>
</feature>
<comment type="caution">
    <text evidence="17">The sequence shown here is derived from an EMBL/GenBank/DDBJ whole genome shotgun (WGS) entry which is preliminary data.</text>
</comment>
<dbReference type="InterPro" id="IPR058240">
    <property type="entry name" value="rSAM_sf"/>
</dbReference>
<keyword evidence="6 13" id="KW-0479">Metal-binding</keyword>
<dbReference type="GO" id="GO:0051539">
    <property type="term" value="F:4 iron, 4 sulfur cluster binding"/>
    <property type="evidence" value="ECO:0007669"/>
    <property type="project" value="UniProtKB-UniRule"/>
</dbReference>
<proteinExistence type="inferred from homology"/>
<keyword evidence="8 13" id="KW-0411">Iron-sulfur</keyword>
<evidence type="ECO:0000256" key="10">
    <source>
        <dbReference type="ARBA" id="ARBA00068570"/>
    </source>
</evidence>
<organism evidence="17 18">
    <name type="scientific">Candidatus Criblamydia sequanensis CRIB-18</name>
    <dbReference type="NCBI Taxonomy" id="1437425"/>
    <lineage>
        <taxon>Bacteria</taxon>
        <taxon>Pseudomonadati</taxon>
        <taxon>Chlamydiota</taxon>
        <taxon>Chlamydiia</taxon>
        <taxon>Parachlamydiales</taxon>
        <taxon>Candidatus Criblamydiaceae</taxon>
        <taxon>Candidatus Criblamydia</taxon>
    </lineage>
</organism>
<feature type="binding site" evidence="13">
    <location>
        <position position="160"/>
    </location>
    <ligand>
        <name>[4Fe-4S] cluster</name>
        <dbReference type="ChEBI" id="CHEBI:49883"/>
        <label>2</label>
        <note>4Fe-4S-S-AdoMet</note>
    </ligand>
</feature>
<dbReference type="SFLD" id="SFLDG01061">
    <property type="entry name" value="methylthiotransferase"/>
    <property type="match status" value="1"/>
</dbReference>
<comment type="catalytic activity">
    <reaction evidence="13">
        <text>N(6)-dimethylallyladenosine(37) in tRNA + (sulfur carrier)-SH + AH2 + 2 S-adenosyl-L-methionine = 2-methylsulfanyl-N(6)-dimethylallyladenosine(37) in tRNA + (sulfur carrier)-H + 5'-deoxyadenosine + L-methionine + A + S-adenosyl-L-homocysteine + 2 H(+)</text>
        <dbReference type="Rhea" id="RHEA:37067"/>
        <dbReference type="Rhea" id="RHEA-COMP:10375"/>
        <dbReference type="Rhea" id="RHEA-COMP:10376"/>
        <dbReference type="Rhea" id="RHEA-COMP:14737"/>
        <dbReference type="Rhea" id="RHEA-COMP:14739"/>
        <dbReference type="ChEBI" id="CHEBI:13193"/>
        <dbReference type="ChEBI" id="CHEBI:15378"/>
        <dbReference type="ChEBI" id="CHEBI:17319"/>
        <dbReference type="ChEBI" id="CHEBI:17499"/>
        <dbReference type="ChEBI" id="CHEBI:29917"/>
        <dbReference type="ChEBI" id="CHEBI:57844"/>
        <dbReference type="ChEBI" id="CHEBI:57856"/>
        <dbReference type="ChEBI" id="CHEBI:59789"/>
        <dbReference type="ChEBI" id="CHEBI:64428"/>
        <dbReference type="ChEBI" id="CHEBI:74415"/>
        <dbReference type="ChEBI" id="CHEBI:74417"/>
        <dbReference type="EC" id="2.8.4.3"/>
    </reaction>
</comment>
<gene>
    <name evidence="13 17" type="primary">miaB</name>
    <name evidence="17" type="ORF">CSEC_2163</name>
</gene>
<evidence type="ECO:0000256" key="6">
    <source>
        <dbReference type="ARBA" id="ARBA00022723"/>
    </source>
</evidence>
<dbReference type="EMBL" id="CCEJ010000011">
    <property type="protein sequence ID" value="CDR34969.1"/>
    <property type="molecule type" value="Genomic_DNA"/>
</dbReference>
<evidence type="ECO:0000313" key="18">
    <source>
        <dbReference type="Proteomes" id="UP000031552"/>
    </source>
</evidence>
<reference evidence="17" key="1">
    <citation type="submission" date="2013-12" db="EMBL/GenBank/DDBJ databases">
        <authorList>
            <person name="Linke B."/>
        </authorList>
    </citation>
    <scope>NUCLEOTIDE SEQUENCE [LARGE SCALE GENOMIC DNA]</scope>
    <source>
        <strain evidence="17">CRIB-18</strain>
    </source>
</reference>
<dbReference type="SUPFAM" id="SSF102114">
    <property type="entry name" value="Radical SAM enzymes"/>
    <property type="match status" value="1"/>
</dbReference>
<evidence type="ECO:0000256" key="13">
    <source>
        <dbReference type="HAMAP-Rule" id="MF_01864"/>
    </source>
</evidence>
<dbReference type="Pfam" id="PF00919">
    <property type="entry name" value="UPF0004"/>
    <property type="match status" value="1"/>
</dbReference>
<evidence type="ECO:0000259" key="14">
    <source>
        <dbReference type="PROSITE" id="PS50926"/>
    </source>
</evidence>
<dbReference type="Proteomes" id="UP000031552">
    <property type="component" value="Unassembled WGS sequence"/>
</dbReference>
<dbReference type="InterPro" id="IPR013848">
    <property type="entry name" value="Methylthiotransferase_N"/>
</dbReference>
<keyword evidence="4 13" id="KW-0808">Transferase</keyword>
<dbReference type="SFLD" id="SFLDF00273">
    <property type="entry name" value="(dimethylallyl)adenosine_tRNA"/>
    <property type="match status" value="1"/>
</dbReference>
<dbReference type="PROSITE" id="PS50926">
    <property type="entry name" value="TRAM"/>
    <property type="match status" value="1"/>
</dbReference>
<dbReference type="CDD" id="cd01335">
    <property type="entry name" value="Radical_SAM"/>
    <property type="match status" value="1"/>
</dbReference>
<dbReference type="InterPro" id="IPR006463">
    <property type="entry name" value="MiaB_methiolase"/>
</dbReference>
<dbReference type="AlphaFoldDB" id="A0A090E2V9"/>
<keyword evidence="7 13" id="KW-0408">Iron</keyword>
<dbReference type="PROSITE" id="PS51449">
    <property type="entry name" value="MTTASE_N"/>
    <property type="match status" value="1"/>
</dbReference>
<dbReference type="SFLD" id="SFLDS00029">
    <property type="entry name" value="Radical_SAM"/>
    <property type="match status" value="1"/>
</dbReference>
<dbReference type="SMART" id="SM00729">
    <property type="entry name" value="Elp3"/>
    <property type="match status" value="1"/>
</dbReference>
<keyword evidence="3 13" id="KW-0963">Cytoplasm</keyword>
<dbReference type="InterPro" id="IPR007197">
    <property type="entry name" value="rSAM"/>
</dbReference>
<feature type="domain" description="Radical SAM core" evidence="16">
    <location>
        <begin position="142"/>
        <end position="373"/>
    </location>
</feature>
<evidence type="ECO:0000256" key="4">
    <source>
        <dbReference type="ARBA" id="ARBA00022679"/>
    </source>
</evidence>
<dbReference type="Gene3D" id="3.80.30.20">
    <property type="entry name" value="tm_1862 like domain"/>
    <property type="match status" value="1"/>
</dbReference>
<dbReference type="SFLD" id="SFLDG01082">
    <property type="entry name" value="B12-binding_domain_containing"/>
    <property type="match status" value="1"/>
</dbReference>
<dbReference type="GO" id="GO:0005829">
    <property type="term" value="C:cytosol"/>
    <property type="evidence" value="ECO:0007669"/>
    <property type="project" value="TreeGrafter"/>
</dbReference>
<keyword evidence="5 13" id="KW-0949">S-adenosyl-L-methionine</keyword>
<dbReference type="InterPro" id="IPR023404">
    <property type="entry name" value="rSAM_horseshoe"/>
</dbReference>
<dbReference type="PROSITE" id="PS51918">
    <property type="entry name" value="RADICAL_SAM"/>
    <property type="match status" value="1"/>
</dbReference>
<dbReference type="RefSeq" id="WP_041018527.1">
    <property type="nucleotide sequence ID" value="NZ_CCEJ010000011.1"/>
</dbReference>
<dbReference type="HAMAP" id="MF_01864">
    <property type="entry name" value="tRNA_metthiotr_MiaB"/>
    <property type="match status" value="1"/>
</dbReference>
<evidence type="ECO:0000256" key="9">
    <source>
        <dbReference type="ARBA" id="ARBA00033765"/>
    </source>
</evidence>
<evidence type="ECO:0000256" key="8">
    <source>
        <dbReference type="ARBA" id="ARBA00023014"/>
    </source>
</evidence>
<feature type="domain" description="TRAM" evidence="14">
    <location>
        <begin position="376"/>
        <end position="439"/>
    </location>
</feature>
<comment type="cofactor">
    <cofactor evidence="13">
        <name>[4Fe-4S] cluster</name>
        <dbReference type="ChEBI" id="CHEBI:49883"/>
    </cofactor>
    <text evidence="13">Binds 2 [4Fe-4S] clusters. One cluster is coordinated with 3 cysteines and an exchangeable S-adenosyl-L-methionine.</text>
</comment>
<dbReference type="InterPro" id="IPR038135">
    <property type="entry name" value="Methylthiotransferase_N_sf"/>
</dbReference>
<name>A0A090E2V9_9BACT</name>
<feature type="binding site" evidence="13">
    <location>
        <position position="14"/>
    </location>
    <ligand>
        <name>[4Fe-4S] cluster</name>
        <dbReference type="ChEBI" id="CHEBI:49883"/>
        <label>1</label>
    </ligand>
</feature>
<dbReference type="STRING" id="1437425.CSEC_2163"/>
<keyword evidence="13" id="KW-0819">tRNA processing</keyword>
<evidence type="ECO:0000259" key="15">
    <source>
        <dbReference type="PROSITE" id="PS51449"/>
    </source>
</evidence>
<dbReference type="PANTHER" id="PTHR43020:SF2">
    <property type="entry name" value="MITOCHONDRIAL TRNA METHYLTHIOTRANSFERASE CDK5RAP1"/>
    <property type="match status" value="1"/>
</dbReference>
<dbReference type="PANTHER" id="PTHR43020">
    <property type="entry name" value="CDK5 REGULATORY SUBUNIT-ASSOCIATED PROTEIN 1"/>
    <property type="match status" value="1"/>
</dbReference>
<evidence type="ECO:0000256" key="1">
    <source>
        <dbReference type="ARBA" id="ARBA00003234"/>
    </source>
</evidence>
<dbReference type="EC" id="2.8.4.3" evidence="9 13"/>
<keyword evidence="18" id="KW-1185">Reference proteome</keyword>
<feature type="domain" description="MTTase N-terminal" evidence="15">
    <location>
        <begin position="5"/>
        <end position="119"/>
    </location>
</feature>
<accession>A0A090E2V9</accession>
<evidence type="ECO:0000256" key="7">
    <source>
        <dbReference type="ARBA" id="ARBA00023004"/>
    </source>
</evidence>
<dbReference type="NCBIfam" id="TIGR01574">
    <property type="entry name" value="miaB-methiolase"/>
    <property type="match status" value="1"/>
</dbReference>
<protein>
    <recommendedName>
        <fullName evidence="10 13">tRNA-2-methylthio-N(6)-dimethylallyladenosine synthase</fullName>
        <ecNumber evidence="9 13">2.8.4.3</ecNumber>
    </recommendedName>
    <alternativeName>
        <fullName evidence="12 13">(Dimethylallyl)adenosine tRNA methylthiotransferase MiaB</fullName>
    </alternativeName>
    <alternativeName>
        <fullName evidence="11 13">tRNA-i(6)A37 methylthiotransferase</fullName>
    </alternativeName>
</protein>
<dbReference type="PROSITE" id="PS01278">
    <property type="entry name" value="MTTASE_RADICAL"/>
    <property type="match status" value="1"/>
</dbReference>
<comment type="function">
    <text evidence="1 13">Catalyzes the methylthiolation of N6-(dimethylallyl)adenosine (i(6)A), leading to the formation of 2-methylthio-N6-(dimethylallyl)adenosine (ms(2)i(6)A) at position 37 in tRNAs that read codons beginning with uridine.</text>
</comment>
<evidence type="ECO:0000256" key="3">
    <source>
        <dbReference type="ARBA" id="ARBA00022490"/>
    </source>
</evidence>
<evidence type="ECO:0000256" key="12">
    <source>
        <dbReference type="ARBA" id="ARBA00081141"/>
    </source>
</evidence>
<evidence type="ECO:0000259" key="16">
    <source>
        <dbReference type="PROSITE" id="PS51918"/>
    </source>
</evidence>
<comment type="subcellular location">
    <subcellularLocation>
        <location evidence="13">Cytoplasm</location>
    </subcellularLocation>
</comment>
<feature type="binding site" evidence="13">
    <location>
        <position position="163"/>
    </location>
    <ligand>
        <name>[4Fe-4S] cluster</name>
        <dbReference type="ChEBI" id="CHEBI:49883"/>
        <label>2</label>
        <note>4Fe-4S-S-AdoMet</note>
    </ligand>
</feature>
<dbReference type="GO" id="GO:0046872">
    <property type="term" value="F:metal ion binding"/>
    <property type="evidence" value="ECO:0007669"/>
    <property type="project" value="UniProtKB-KW"/>
</dbReference>
<comment type="similarity">
    <text evidence="13">Belongs to the methylthiotransferase family. MiaB subfamily.</text>
</comment>
<dbReference type="OrthoDB" id="9805215at2"/>
<dbReference type="Gene3D" id="3.40.50.12160">
    <property type="entry name" value="Methylthiotransferase, N-terminal domain"/>
    <property type="match status" value="1"/>
</dbReference>
<evidence type="ECO:0000256" key="11">
    <source>
        <dbReference type="ARBA" id="ARBA00080698"/>
    </source>
</evidence>
<dbReference type="FunFam" id="3.80.30.20:FF:000001">
    <property type="entry name" value="tRNA-2-methylthio-N(6)-dimethylallyladenosine synthase 2"/>
    <property type="match status" value="1"/>
</dbReference>
<dbReference type="eggNOG" id="COG0621">
    <property type="taxonomic scope" value="Bacteria"/>
</dbReference>
<evidence type="ECO:0000256" key="2">
    <source>
        <dbReference type="ARBA" id="ARBA00022485"/>
    </source>
</evidence>
<dbReference type="InterPro" id="IPR006638">
    <property type="entry name" value="Elp3/MiaA/NifB-like_rSAM"/>
</dbReference>
<comment type="subunit">
    <text evidence="13">Monomer.</text>
</comment>
<keyword evidence="2 13" id="KW-0004">4Fe-4S</keyword>
<dbReference type="InterPro" id="IPR005839">
    <property type="entry name" value="Methylthiotransferase"/>
</dbReference>
<dbReference type="FunFam" id="3.40.50.12160:FF:000003">
    <property type="entry name" value="CDK5 regulatory subunit-associated protein 1"/>
    <property type="match status" value="1"/>
</dbReference>
<feature type="binding site" evidence="13">
    <location>
        <position position="82"/>
    </location>
    <ligand>
        <name>[4Fe-4S] cluster</name>
        <dbReference type="ChEBI" id="CHEBI:49883"/>
        <label>1</label>
    </ligand>
</feature>